<dbReference type="OrthoDB" id="61116at2759"/>
<proteinExistence type="inferred from homology"/>
<sequence>MSSCLLFSNSDKSIVLVDIPRSIELAQLPKGQTTPSNRRLLSCQPLAKPWQNQVSSKSSQEPNMSQSASALIDELMACETVRHAHKAIRDTYHGDWHLPRTCAPLPDQTTIQHNTEAPAVPQKRKLCATELHHGDSPEFNYIPADSKYLLGSIESQRDSFLKTAPQFDIVVLDPPWPSRSVRRKKKNSYSTTYDMTEMHDLLSLIPIASHLKLEGIVAVWVTNKPAVIDLLKSPGGLFDQWNVEPIGEWIWVKVTSNGEPIVDFGSTWRKPWERLLFAKRRGSSQKLQPERKVVFAVPDLHSRKPNIRMLLEDFLPNGYLGLEVFSRNLTAGWWSWGDQTLLFQQKQHWVDDSATEKQGPKTLCQ</sequence>
<dbReference type="STRING" id="1229662.W3X9I6"/>
<accession>W3X9I6</accession>
<dbReference type="Proteomes" id="UP000030651">
    <property type="component" value="Unassembled WGS sequence"/>
</dbReference>
<dbReference type="GeneID" id="19269604"/>
<dbReference type="PANTHER" id="PTHR12829">
    <property type="entry name" value="N6-ADENOSINE-METHYLTRANSFERASE"/>
    <property type="match status" value="1"/>
</dbReference>
<dbReference type="PROSITE" id="PS00092">
    <property type="entry name" value="N6_MTASE"/>
    <property type="match status" value="1"/>
</dbReference>
<dbReference type="KEGG" id="pfy:PFICI_04591"/>
<name>W3X9I6_PESFW</name>
<dbReference type="InterPro" id="IPR007757">
    <property type="entry name" value="MT-A70-like"/>
</dbReference>
<dbReference type="Pfam" id="PF05063">
    <property type="entry name" value="MT-A70"/>
    <property type="match status" value="1"/>
</dbReference>
<comment type="similarity">
    <text evidence="1">Belongs to the MT-A70-like family.</text>
</comment>
<dbReference type="OMA" id="WWSWGDQ"/>
<reference evidence="3" key="1">
    <citation type="journal article" date="2015" name="BMC Genomics">
        <title>Genomic and transcriptomic analysis of the endophytic fungus Pestalotiopsis fici reveals its lifestyle and high potential for synthesis of natural products.</title>
        <authorList>
            <person name="Wang X."/>
            <person name="Zhang X."/>
            <person name="Liu L."/>
            <person name="Xiang M."/>
            <person name="Wang W."/>
            <person name="Sun X."/>
            <person name="Che Y."/>
            <person name="Guo L."/>
            <person name="Liu G."/>
            <person name="Guo L."/>
            <person name="Wang C."/>
            <person name="Yin W.B."/>
            <person name="Stadler M."/>
            <person name="Zhang X."/>
            <person name="Liu X."/>
        </authorList>
    </citation>
    <scope>NUCLEOTIDE SEQUENCE [LARGE SCALE GENOMIC DNA]</scope>
    <source>
        <strain evidence="3">W106-1 / CGMCC3.15140</strain>
    </source>
</reference>
<gene>
    <name evidence="2" type="ORF">PFICI_04591</name>
</gene>
<protein>
    <recommendedName>
        <fullName evidence="4">MT-A70-domain-containing protein</fullName>
    </recommendedName>
</protein>
<evidence type="ECO:0000313" key="3">
    <source>
        <dbReference type="Proteomes" id="UP000030651"/>
    </source>
</evidence>
<dbReference type="InterPro" id="IPR029063">
    <property type="entry name" value="SAM-dependent_MTases_sf"/>
</dbReference>
<evidence type="ECO:0000313" key="2">
    <source>
        <dbReference type="EMBL" id="ETS82715.1"/>
    </source>
</evidence>
<dbReference type="RefSeq" id="XP_007831363.1">
    <property type="nucleotide sequence ID" value="XM_007833172.1"/>
</dbReference>
<keyword evidence="3" id="KW-1185">Reference proteome</keyword>
<evidence type="ECO:0000256" key="1">
    <source>
        <dbReference type="PROSITE-ProRule" id="PRU00489"/>
    </source>
</evidence>
<dbReference type="InterPro" id="IPR002052">
    <property type="entry name" value="DNA_methylase_N6_adenine_CS"/>
</dbReference>
<dbReference type="PANTHER" id="PTHR12829:SF4">
    <property type="entry name" value="N(6)-ADENINE-SPECIFIC METHYLTRANSFERASE METTL4"/>
    <property type="match status" value="1"/>
</dbReference>
<organism evidence="2 3">
    <name type="scientific">Pestalotiopsis fici (strain W106-1 / CGMCC3.15140)</name>
    <dbReference type="NCBI Taxonomy" id="1229662"/>
    <lineage>
        <taxon>Eukaryota</taxon>
        <taxon>Fungi</taxon>
        <taxon>Dikarya</taxon>
        <taxon>Ascomycota</taxon>
        <taxon>Pezizomycotina</taxon>
        <taxon>Sordariomycetes</taxon>
        <taxon>Xylariomycetidae</taxon>
        <taxon>Amphisphaeriales</taxon>
        <taxon>Sporocadaceae</taxon>
        <taxon>Pestalotiopsis</taxon>
    </lineage>
</organism>
<dbReference type="GO" id="GO:0032259">
    <property type="term" value="P:methylation"/>
    <property type="evidence" value="ECO:0007669"/>
    <property type="project" value="InterPro"/>
</dbReference>
<dbReference type="GO" id="GO:0005634">
    <property type="term" value="C:nucleus"/>
    <property type="evidence" value="ECO:0007669"/>
    <property type="project" value="TreeGrafter"/>
</dbReference>
<dbReference type="GO" id="GO:0003676">
    <property type="term" value="F:nucleic acid binding"/>
    <property type="evidence" value="ECO:0007669"/>
    <property type="project" value="InterPro"/>
</dbReference>
<evidence type="ECO:0008006" key="4">
    <source>
        <dbReference type="Google" id="ProtNLM"/>
    </source>
</evidence>
<dbReference type="InParanoid" id="W3X9I6"/>
<dbReference type="AlphaFoldDB" id="W3X9I6"/>
<dbReference type="HOGENOM" id="CLU_027091_4_0_1"/>
<dbReference type="eggNOG" id="KOG2356">
    <property type="taxonomic scope" value="Eukaryota"/>
</dbReference>
<dbReference type="GO" id="GO:0008168">
    <property type="term" value="F:methyltransferase activity"/>
    <property type="evidence" value="ECO:0007669"/>
    <property type="project" value="InterPro"/>
</dbReference>
<dbReference type="EMBL" id="KI912111">
    <property type="protein sequence ID" value="ETS82715.1"/>
    <property type="molecule type" value="Genomic_DNA"/>
</dbReference>
<dbReference type="SUPFAM" id="SSF53335">
    <property type="entry name" value="S-adenosyl-L-methionine-dependent methyltransferases"/>
    <property type="match status" value="1"/>
</dbReference>
<dbReference type="PROSITE" id="PS51143">
    <property type="entry name" value="MT_A70"/>
    <property type="match status" value="1"/>
</dbReference>